<feature type="region of interest" description="Disordered" evidence="1">
    <location>
        <begin position="66"/>
        <end position="86"/>
    </location>
</feature>
<evidence type="ECO:0000313" key="5">
    <source>
        <dbReference type="Proteomes" id="UP000712157"/>
    </source>
</evidence>
<dbReference type="RefSeq" id="WP_238722604.1">
    <property type="nucleotide sequence ID" value="NZ_JAHQCW010000035.1"/>
</dbReference>
<evidence type="ECO:0000256" key="2">
    <source>
        <dbReference type="SAM" id="Phobius"/>
    </source>
</evidence>
<keyword evidence="2" id="KW-0812">Transmembrane</keyword>
<reference evidence="4" key="1">
    <citation type="submission" date="2021-06" db="EMBL/GenBank/DDBJ databases">
        <title>Description of novel taxa of the family Lachnospiraceae.</title>
        <authorList>
            <person name="Chaplin A.V."/>
            <person name="Sokolova S.R."/>
            <person name="Pikina A.P."/>
            <person name="Korzhanova M."/>
            <person name="Belova V."/>
            <person name="Korostin D."/>
            <person name="Efimov B.A."/>
        </authorList>
    </citation>
    <scope>NUCLEOTIDE SEQUENCE</scope>
    <source>
        <strain evidence="4">ASD5720</strain>
    </source>
</reference>
<evidence type="ECO:0000256" key="1">
    <source>
        <dbReference type="SAM" id="MobiDB-lite"/>
    </source>
</evidence>
<comment type="caution">
    <text evidence="4">The sequence shown here is derived from an EMBL/GenBank/DDBJ whole genome shotgun (WGS) entry which is preliminary data.</text>
</comment>
<dbReference type="InterPro" id="IPR036514">
    <property type="entry name" value="SGNH_hydro_sf"/>
</dbReference>
<dbReference type="SUPFAM" id="SSF52266">
    <property type="entry name" value="SGNH hydrolase"/>
    <property type="match status" value="1"/>
</dbReference>
<keyword evidence="5" id="KW-1185">Reference proteome</keyword>
<organism evidence="4 5">
    <name type="scientific">Diplocloster agilis</name>
    <dbReference type="NCBI Taxonomy" id="2850323"/>
    <lineage>
        <taxon>Bacteria</taxon>
        <taxon>Bacillati</taxon>
        <taxon>Bacillota</taxon>
        <taxon>Clostridia</taxon>
        <taxon>Lachnospirales</taxon>
        <taxon>Lachnospiraceae</taxon>
        <taxon>Diplocloster</taxon>
    </lineage>
</organism>
<evidence type="ECO:0000259" key="3">
    <source>
        <dbReference type="Pfam" id="PF13472"/>
    </source>
</evidence>
<dbReference type="Pfam" id="PF13472">
    <property type="entry name" value="Lipase_GDSL_2"/>
    <property type="match status" value="1"/>
</dbReference>
<feature type="compositionally biased region" description="Low complexity" evidence="1">
    <location>
        <begin position="68"/>
        <end position="84"/>
    </location>
</feature>
<protein>
    <recommendedName>
        <fullName evidence="3">SGNH hydrolase-type esterase domain-containing protein</fullName>
    </recommendedName>
</protein>
<dbReference type="InterPro" id="IPR013830">
    <property type="entry name" value="SGNH_hydro"/>
</dbReference>
<dbReference type="PANTHER" id="PTHR30383:SF5">
    <property type="entry name" value="SGNH HYDROLASE-TYPE ESTERASE DOMAIN-CONTAINING PROTEIN"/>
    <property type="match status" value="1"/>
</dbReference>
<dbReference type="PANTHER" id="PTHR30383">
    <property type="entry name" value="THIOESTERASE 1/PROTEASE 1/LYSOPHOSPHOLIPASE L1"/>
    <property type="match status" value="1"/>
</dbReference>
<evidence type="ECO:0000313" key="4">
    <source>
        <dbReference type="EMBL" id="MBU9738448.1"/>
    </source>
</evidence>
<gene>
    <name evidence="4" type="ORF">KTH89_18045</name>
</gene>
<accession>A0A949K820</accession>
<feature type="transmembrane region" description="Helical" evidence="2">
    <location>
        <begin position="12"/>
        <end position="31"/>
    </location>
</feature>
<dbReference type="EMBL" id="JAHQCW010000035">
    <property type="protein sequence ID" value="MBU9738448.1"/>
    <property type="molecule type" value="Genomic_DNA"/>
</dbReference>
<dbReference type="Proteomes" id="UP000712157">
    <property type="component" value="Unassembled WGS sequence"/>
</dbReference>
<dbReference type="InterPro" id="IPR051532">
    <property type="entry name" value="Ester_Hydrolysis_Enzymes"/>
</dbReference>
<dbReference type="AlphaFoldDB" id="A0A949K820"/>
<proteinExistence type="predicted"/>
<name>A0A949K820_9FIRM</name>
<sequence length="261" mass="29239">MKQVLANITRIMSTLVVFVCVAWFGLMILSYQQELRAGNTDMAGIHKLDELAARDVASVENAIQNSRAASAQQPETAETQAEAAPRADMKTRFANSVVMGDSITKALEDYEFLDSTSVVAKNGINLAHVQPELERAVELNPKNIFMSYGMNDLEYLWGNPQKFEELYENAVRTLQESLPDTKIYINGILPIQQKAIDKKPLYGNVDAYNEALVEMCTRLGLPFIDNSGLMQQEDIYQEDGIHPKPHYYPSWLENMASKAGI</sequence>
<dbReference type="GO" id="GO:0004622">
    <property type="term" value="F:phosphatidylcholine lysophospholipase activity"/>
    <property type="evidence" value="ECO:0007669"/>
    <property type="project" value="TreeGrafter"/>
</dbReference>
<keyword evidence="2" id="KW-1133">Transmembrane helix</keyword>
<keyword evidence="2" id="KW-0472">Membrane</keyword>
<feature type="domain" description="SGNH hydrolase-type esterase" evidence="3">
    <location>
        <begin position="119"/>
        <end position="245"/>
    </location>
</feature>
<dbReference type="Gene3D" id="3.40.50.1110">
    <property type="entry name" value="SGNH hydrolase"/>
    <property type="match status" value="1"/>
</dbReference>